<proteinExistence type="predicted"/>
<dbReference type="AlphaFoldDB" id="A0A9X3BQ20"/>
<dbReference type="RefSeq" id="WP_264015414.1">
    <property type="nucleotide sequence ID" value="NZ_JACKSJ010000235.1"/>
</dbReference>
<dbReference type="Proteomes" id="UP001140293">
    <property type="component" value="Unassembled WGS sequence"/>
</dbReference>
<protein>
    <submittedName>
        <fullName evidence="2">Uncharacterized protein</fullName>
    </submittedName>
</protein>
<evidence type="ECO:0000313" key="2">
    <source>
        <dbReference type="EMBL" id="MCV7173249.1"/>
    </source>
</evidence>
<accession>A0A9X3BQ20</accession>
<reference evidence="2" key="2">
    <citation type="journal article" date="2022" name="BMC Genomics">
        <title>Comparative genome analysis of mycobacteria focusing on tRNA and non-coding RNA.</title>
        <authorList>
            <person name="Behra P.R.K."/>
            <person name="Pettersson B.M.F."/>
            <person name="Ramesh M."/>
            <person name="Das S."/>
            <person name="Dasgupta S."/>
            <person name="Kirsebom L.A."/>
        </authorList>
    </citation>
    <scope>NUCLEOTIDE SEQUENCE</scope>
    <source>
        <strain evidence="2">DSM 44615</strain>
    </source>
</reference>
<comment type="caution">
    <text evidence="2">The sequence shown here is derived from an EMBL/GenBank/DDBJ whole genome shotgun (WGS) entry which is preliminary data.</text>
</comment>
<gene>
    <name evidence="2" type="ORF">H7I41_25320</name>
</gene>
<dbReference type="EMBL" id="JACKSJ010000235">
    <property type="protein sequence ID" value="MCV7173249.1"/>
    <property type="molecule type" value="Genomic_DNA"/>
</dbReference>
<sequence length="61" mass="7428">MEPHPARSRASAWRDPMSVGWSAHRQLLMLRLRWHERRHADTDRRRPLGQLSQRLHTNRRP</sequence>
<name>A0A9X3BQ20_9MYCO</name>
<evidence type="ECO:0000313" key="3">
    <source>
        <dbReference type="Proteomes" id="UP001140293"/>
    </source>
</evidence>
<organism evidence="2 3">
    <name type="scientific">[Mycobacterium] manitobense</name>
    <dbReference type="NCBI Taxonomy" id="190147"/>
    <lineage>
        <taxon>Bacteria</taxon>
        <taxon>Bacillati</taxon>
        <taxon>Actinomycetota</taxon>
        <taxon>Actinomycetes</taxon>
        <taxon>Mycobacteriales</taxon>
        <taxon>Mycobacteriaceae</taxon>
        <taxon>Mycolicibacterium</taxon>
    </lineage>
</organism>
<reference evidence="2" key="1">
    <citation type="submission" date="2020-07" db="EMBL/GenBank/DDBJ databases">
        <authorList>
            <person name="Pettersson B.M.F."/>
            <person name="Behra P.R.K."/>
            <person name="Ramesh M."/>
            <person name="Das S."/>
            <person name="Dasgupta S."/>
            <person name="Kirsebom L.A."/>
        </authorList>
    </citation>
    <scope>NUCLEOTIDE SEQUENCE</scope>
    <source>
        <strain evidence="2">DSM 44615</strain>
    </source>
</reference>
<evidence type="ECO:0000256" key="1">
    <source>
        <dbReference type="SAM" id="MobiDB-lite"/>
    </source>
</evidence>
<keyword evidence="3" id="KW-1185">Reference proteome</keyword>
<feature type="region of interest" description="Disordered" evidence="1">
    <location>
        <begin position="39"/>
        <end position="61"/>
    </location>
</feature>